<comment type="similarity">
    <text evidence="4">Belongs to the glycosyl hydrolase 18 family.</text>
</comment>
<feature type="region of interest" description="Disordered" evidence="5">
    <location>
        <begin position="363"/>
        <end position="391"/>
    </location>
</feature>
<dbReference type="VEuPathDB" id="FungiDB:AeMF1_010743"/>
<dbReference type="SUPFAM" id="SSF51445">
    <property type="entry name" value="(Trans)glycosidases"/>
    <property type="match status" value="1"/>
</dbReference>
<dbReference type="PROSITE" id="PS01095">
    <property type="entry name" value="GH18_1"/>
    <property type="match status" value="1"/>
</dbReference>
<dbReference type="PROSITE" id="PS51910">
    <property type="entry name" value="GH18_2"/>
    <property type="match status" value="1"/>
</dbReference>
<evidence type="ECO:0000259" key="7">
    <source>
        <dbReference type="PROSITE" id="PS51910"/>
    </source>
</evidence>
<keyword evidence="6" id="KW-0472">Membrane</keyword>
<evidence type="ECO:0000313" key="9">
    <source>
        <dbReference type="Proteomes" id="UP000481153"/>
    </source>
</evidence>
<dbReference type="GO" id="GO:0008061">
    <property type="term" value="F:chitin binding"/>
    <property type="evidence" value="ECO:0007669"/>
    <property type="project" value="TreeGrafter"/>
</dbReference>
<evidence type="ECO:0000313" key="8">
    <source>
        <dbReference type="EMBL" id="KAF0732404.1"/>
    </source>
</evidence>
<evidence type="ECO:0000256" key="5">
    <source>
        <dbReference type="SAM" id="MobiDB-lite"/>
    </source>
</evidence>
<dbReference type="InterPro" id="IPR001223">
    <property type="entry name" value="Glyco_hydro18_cat"/>
</dbReference>
<feature type="domain" description="GH18" evidence="7">
    <location>
        <begin position="91"/>
        <end position="352"/>
    </location>
</feature>
<dbReference type="EMBL" id="VJMJ01000134">
    <property type="protein sequence ID" value="KAF0732404.1"/>
    <property type="molecule type" value="Genomic_DNA"/>
</dbReference>
<evidence type="ECO:0000256" key="2">
    <source>
        <dbReference type="ARBA" id="ARBA00023295"/>
    </source>
</evidence>
<dbReference type="InterPro" id="IPR017853">
    <property type="entry name" value="GH"/>
</dbReference>
<feature type="compositionally biased region" description="Pro residues" evidence="5">
    <location>
        <begin position="369"/>
        <end position="381"/>
    </location>
</feature>
<dbReference type="CDD" id="cd00598">
    <property type="entry name" value="GH18_chitinase-like"/>
    <property type="match status" value="1"/>
</dbReference>
<keyword evidence="2 3" id="KW-0326">Glycosidase</keyword>
<dbReference type="Pfam" id="PF00704">
    <property type="entry name" value="Glyco_hydro_18"/>
    <property type="match status" value="1"/>
</dbReference>
<comment type="caution">
    <text evidence="8">The sequence shown here is derived from an EMBL/GenBank/DDBJ whole genome shotgun (WGS) entry which is preliminary data.</text>
</comment>
<dbReference type="InterPro" id="IPR050314">
    <property type="entry name" value="Glycosyl_Hydrlase_18"/>
</dbReference>
<organism evidence="8 9">
    <name type="scientific">Aphanomyces euteiches</name>
    <dbReference type="NCBI Taxonomy" id="100861"/>
    <lineage>
        <taxon>Eukaryota</taxon>
        <taxon>Sar</taxon>
        <taxon>Stramenopiles</taxon>
        <taxon>Oomycota</taxon>
        <taxon>Saprolegniomycetes</taxon>
        <taxon>Saprolegniales</taxon>
        <taxon>Verrucalvaceae</taxon>
        <taxon>Aphanomyces</taxon>
    </lineage>
</organism>
<evidence type="ECO:0000256" key="4">
    <source>
        <dbReference type="RuleBase" id="RU004453"/>
    </source>
</evidence>
<feature type="transmembrane region" description="Helical" evidence="6">
    <location>
        <begin position="36"/>
        <end position="55"/>
    </location>
</feature>
<evidence type="ECO:0000256" key="1">
    <source>
        <dbReference type="ARBA" id="ARBA00022801"/>
    </source>
</evidence>
<keyword evidence="6" id="KW-0812">Transmembrane</keyword>
<dbReference type="GO" id="GO:0006032">
    <property type="term" value="P:chitin catabolic process"/>
    <property type="evidence" value="ECO:0007669"/>
    <property type="project" value="TreeGrafter"/>
</dbReference>
<dbReference type="GO" id="GO:0005975">
    <property type="term" value="P:carbohydrate metabolic process"/>
    <property type="evidence" value="ECO:0007669"/>
    <property type="project" value="InterPro"/>
</dbReference>
<dbReference type="GO" id="GO:0005576">
    <property type="term" value="C:extracellular region"/>
    <property type="evidence" value="ECO:0007669"/>
    <property type="project" value="TreeGrafter"/>
</dbReference>
<dbReference type="Proteomes" id="UP000481153">
    <property type="component" value="Unassembled WGS sequence"/>
</dbReference>
<evidence type="ECO:0000256" key="3">
    <source>
        <dbReference type="RuleBase" id="RU000489"/>
    </source>
</evidence>
<dbReference type="AlphaFoldDB" id="A0A6G0WXV9"/>
<name>A0A6G0WXV9_9STRA</name>
<sequence>MYLAHKMPSSSSHFLDSMAPLPLYDAAPRPSAPRRIAMAVAVAFCLTLLMAFVTVNNHKVVDATTKALVTSTMNAASAMRLASCPQVSPQDRVVMFWQSEVDGCEQVPYGVTHVVFGFAQTFEGRVNPVFQTSPDVIKRCVQLLRQRCVYSMGAVGGANNNDGMSSINDPYAFAASVKAFLDEFGFDGVDIDDETTKYQGNYDPKRVNTYMQVLHSMLKGQGNNYLISYDSYMFEGSLGCWQTSRCFAKGIENYVDWINIMAYNIDRNPDRAGYVYATATSSVFEEWGRLIPRDKIAIGICMDAACSYGIGPMQWVIQSWVEYNYGHNMGGIMIYAGSNDILKGFRTTYQILAWRRVSTTQPHTTVAPWTPPPTTLPPKTSPPVTTRGPTAPPRNAGVCGTCTNCFYPTSNGCFIGFTYLQCRAVGFTWCGE</sequence>
<dbReference type="GO" id="GO:0004568">
    <property type="term" value="F:chitinase activity"/>
    <property type="evidence" value="ECO:0007669"/>
    <property type="project" value="TreeGrafter"/>
</dbReference>
<proteinExistence type="inferred from homology"/>
<evidence type="ECO:0000256" key="6">
    <source>
        <dbReference type="SAM" id="Phobius"/>
    </source>
</evidence>
<keyword evidence="6" id="KW-1133">Transmembrane helix</keyword>
<dbReference type="PANTHER" id="PTHR11177:SF317">
    <property type="entry name" value="CHITINASE 12-RELATED"/>
    <property type="match status" value="1"/>
</dbReference>
<dbReference type="Gene3D" id="3.20.20.80">
    <property type="entry name" value="Glycosidases"/>
    <property type="match status" value="1"/>
</dbReference>
<gene>
    <name evidence="8" type="ORF">Ae201684_010513</name>
</gene>
<keyword evidence="9" id="KW-1185">Reference proteome</keyword>
<keyword evidence="1 3" id="KW-0378">Hydrolase</keyword>
<protein>
    <recommendedName>
        <fullName evidence="7">GH18 domain-containing protein</fullName>
    </recommendedName>
</protein>
<reference evidence="8 9" key="1">
    <citation type="submission" date="2019-07" db="EMBL/GenBank/DDBJ databases">
        <title>Genomics analysis of Aphanomyces spp. identifies a new class of oomycete effector associated with host adaptation.</title>
        <authorList>
            <person name="Gaulin E."/>
        </authorList>
    </citation>
    <scope>NUCLEOTIDE SEQUENCE [LARGE SCALE GENOMIC DNA]</scope>
    <source>
        <strain evidence="8 9">ATCC 201684</strain>
    </source>
</reference>
<accession>A0A6G0WXV9</accession>
<dbReference type="InterPro" id="IPR001579">
    <property type="entry name" value="Glyco_hydro_18_chit_AS"/>
</dbReference>
<dbReference type="PANTHER" id="PTHR11177">
    <property type="entry name" value="CHITINASE"/>
    <property type="match status" value="1"/>
</dbReference>